<gene>
    <name evidence="1" type="ORF">EZS26_001438</name>
</gene>
<evidence type="ECO:0008006" key="3">
    <source>
        <dbReference type="Google" id="ProtNLM"/>
    </source>
</evidence>
<name>A0A5M8P1L7_9BACT</name>
<dbReference type="AlphaFoldDB" id="A0A5M8P1L7"/>
<accession>A0A5M8P1L7</accession>
<organism evidence="1 2">
    <name type="scientific">Candidatus Ordinivivax streblomastigis</name>
    <dbReference type="NCBI Taxonomy" id="2540710"/>
    <lineage>
        <taxon>Bacteria</taxon>
        <taxon>Pseudomonadati</taxon>
        <taxon>Bacteroidota</taxon>
        <taxon>Bacteroidia</taxon>
        <taxon>Bacteroidales</taxon>
        <taxon>Candidatus Ordinivivax</taxon>
    </lineage>
</organism>
<comment type="caution">
    <text evidence="1">The sequence shown here is derived from an EMBL/GenBank/DDBJ whole genome shotgun (WGS) entry which is preliminary data.</text>
</comment>
<reference evidence="1 2" key="1">
    <citation type="submission" date="2019-03" db="EMBL/GenBank/DDBJ databases">
        <title>Single cell metagenomics reveals metabolic interactions within the superorganism composed of flagellate Streblomastix strix and complex community of Bacteroidetes bacteria on its surface.</title>
        <authorList>
            <person name="Treitli S.C."/>
            <person name="Kolisko M."/>
            <person name="Husnik F."/>
            <person name="Keeling P."/>
            <person name="Hampl V."/>
        </authorList>
    </citation>
    <scope>NUCLEOTIDE SEQUENCE [LARGE SCALE GENOMIC DNA]</scope>
    <source>
        <strain evidence="1">St1</strain>
    </source>
</reference>
<sequence length="344" mass="40012">MKAFIDPRSTINYSSFYIQGLYNVLGKKNVRFSSKYFGELKEIDMLLAFVVVDNTTIKKIIIDYRDQSDIIEDAYQWSDVYAKINFNTLTTPNYANKILNIPPSFAIKIWNPLELLFYLCTNFFRAKIINHSKDKNIHLRPKRWIRNYLSLLKRQTLQNYRSPNEQKEDNYVFFASTFWRDSSNVDLYRSQYVLSCVQNQKINFEGGFFVNNGASVPAAIPKKLLYYNFISNATYQGKIKKSIFVFNTPAVLNCHGWKLGEFLCMGKAIISTPLINDLPVPLEHGKNIYIIQDKEEVNQAVELLLNDKELRDTLANNAKAYYEKYATPDKVIENIICHENTTSK</sequence>
<protein>
    <recommendedName>
        <fullName evidence="3">Glycosyltransferase</fullName>
    </recommendedName>
</protein>
<evidence type="ECO:0000313" key="2">
    <source>
        <dbReference type="Proteomes" id="UP000324575"/>
    </source>
</evidence>
<dbReference type="Gene3D" id="3.40.50.2000">
    <property type="entry name" value="Glycogen Phosphorylase B"/>
    <property type="match status" value="1"/>
</dbReference>
<dbReference type="Proteomes" id="UP000324575">
    <property type="component" value="Unassembled WGS sequence"/>
</dbReference>
<dbReference type="SUPFAM" id="SSF53756">
    <property type="entry name" value="UDP-Glycosyltransferase/glycogen phosphorylase"/>
    <property type="match status" value="1"/>
</dbReference>
<dbReference type="EMBL" id="SNRX01000008">
    <property type="protein sequence ID" value="KAA6302325.1"/>
    <property type="molecule type" value="Genomic_DNA"/>
</dbReference>
<proteinExistence type="predicted"/>
<evidence type="ECO:0000313" key="1">
    <source>
        <dbReference type="EMBL" id="KAA6302325.1"/>
    </source>
</evidence>